<dbReference type="InterPro" id="IPR005625">
    <property type="entry name" value="PepSY-ass_TM"/>
</dbReference>
<dbReference type="Proteomes" id="UP000193778">
    <property type="component" value="Unassembled WGS sequence"/>
</dbReference>
<organism evidence="2 3">
    <name type="scientific">Ruegeria meonggei</name>
    <dbReference type="NCBI Taxonomy" id="1446476"/>
    <lineage>
        <taxon>Bacteria</taxon>
        <taxon>Pseudomonadati</taxon>
        <taxon>Pseudomonadota</taxon>
        <taxon>Alphaproteobacteria</taxon>
        <taxon>Rhodobacterales</taxon>
        <taxon>Roseobacteraceae</taxon>
        <taxon>Ruegeria</taxon>
    </lineage>
</organism>
<protein>
    <recommendedName>
        <fullName evidence="4">PepSY-associated TM helix</fullName>
    </recommendedName>
</protein>
<dbReference type="PANTHER" id="PTHR34219">
    <property type="entry name" value="IRON-REGULATED INNER MEMBRANE PROTEIN-RELATED"/>
    <property type="match status" value="1"/>
</dbReference>
<feature type="transmembrane region" description="Helical" evidence="1">
    <location>
        <begin position="385"/>
        <end position="403"/>
    </location>
</feature>
<feature type="transmembrane region" description="Helical" evidence="1">
    <location>
        <begin position="15"/>
        <end position="39"/>
    </location>
</feature>
<reference evidence="3" key="1">
    <citation type="submission" date="2017-03" db="EMBL/GenBank/DDBJ databases">
        <authorList>
            <person name="Rodrigo-Torres L."/>
            <person name="Arahal R.D."/>
            <person name="Lucena T."/>
        </authorList>
    </citation>
    <scope>NUCLEOTIDE SEQUENCE [LARGE SCALE GENOMIC DNA]</scope>
    <source>
        <strain evidence="3">CECT 8411</strain>
    </source>
</reference>
<evidence type="ECO:0008006" key="4">
    <source>
        <dbReference type="Google" id="ProtNLM"/>
    </source>
</evidence>
<dbReference type="Pfam" id="PF03929">
    <property type="entry name" value="PepSY_TM"/>
    <property type="match status" value="1"/>
</dbReference>
<keyword evidence="1" id="KW-0812">Transmembrane</keyword>
<evidence type="ECO:0000313" key="3">
    <source>
        <dbReference type="Proteomes" id="UP000193778"/>
    </source>
</evidence>
<feature type="transmembrane region" description="Helical" evidence="1">
    <location>
        <begin position="334"/>
        <end position="355"/>
    </location>
</feature>
<sequence>MTSRKMRNFLFRLHAWIGLNLSVLLLLMLATGTTLVFITEIEAFLHKDMRATSAITQRSATPGAIYDNVRAAYPDVSTGWIERDKASWIGDATVVFTRWGEEVFVWTDPVTAEVLGSTPRLSGLNPIIRGIHDSLLTGHRLGVLLVSSASVFLLISIITGLISYRRFWRGYFRPPPRHMGTRGWWGGLHRLTVLWALPFLIVITLTGLFYFITAIGVPSGTYPKAAEASERAGRLPAGFSGANLDRAAAAATAAMPELEITLIVLPNRTTDGIKFQGRTDALLAEAKANSVTVDPTTFQVLGAFSAGDLSLWSRVTAMIHPLHFGQWGGFASRVLWLIFGVLSTGAALFGALVYASRVLPPAPSGAAPSSGVARRIWTGMSPTKWLMVLLIIGTAALGAYRFGPINEKWVRQWVPAQPHEAQLWTRGKLRSGEEIQMRFQLKADGSAHQATVQLGDSTAETVRFEKDGEVLVTTAKLRADHTDNQVILTLPDLGTKETRLIWRLGRPVL</sequence>
<dbReference type="AlphaFoldDB" id="A0A1X7AEQ0"/>
<accession>A0A1X7AEQ0</accession>
<feature type="transmembrane region" description="Helical" evidence="1">
    <location>
        <begin position="141"/>
        <end position="164"/>
    </location>
</feature>
<gene>
    <name evidence="2" type="ORF">RUM8411_04292</name>
</gene>
<evidence type="ECO:0000256" key="1">
    <source>
        <dbReference type="SAM" id="Phobius"/>
    </source>
</evidence>
<keyword evidence="1" id="KW-0472">Membrane</keyword>
<evidence type="ECO:0000313" key="2">
    <source>
        <dbReference type="EMBL" id="SLN75908.1"/>
    </source>
</evidence>
<proteinExistence type="predicted"/>
<name>A0A1X7AEQ0_9RHOB</name>
<dbReference type="EMBL" id="FWFP01000017">
    <property type="protein sequence ID" value="SLN75908.1"/>
    <property type="molecule type" value="Genomic_DNA"/>
</dbReference>
<dbReference type="RefSeq" id="WP_085824731.1">
    <property type="nucleotide sequence ID" value="NZ_FWFP01000017.1"/>
</dbReference>
<dbReference type="OrthoDB" id="9791166at2"/>
<feature type="transmembrane region" description="Helical" evidence="1">
    <location>
        <begin position="193"/>
        <end position="217"/>
    </location>
</feature>
<keyword evidence="3" id="KW-1185">Reference proteome</keyword>
<keyword evidence="1" id="KW-1133">Transmembrane helix</keyword>